<protein>
    <submittedName>
        <fullName evidence="2">Uncharacterized protein</fullName>
    </submittedName>
</protein>
<comment type="caution">
    <text evidence="2">The sequence shown here is derived from an EMBL/GenBank/DDBJ whole genome shotgun (WGS) entry which is preliminary data.</text>
</comment>
<dbReference type="AlphaFoldDB" id="A0A8H2ZL28"/>
<dbReference type="OrthoDB" id="4064345at2759"/>
<feature type="region of interest" description="Disordered" evidence="1">
    <location>
        <begin position="164"/>
        <end position="195"/>
    </location>
</feature>
<evidence type="ECO:0000256" key="1">
    <source>
        <dbReference type="SAM" id="MobiDB-lite"/>
    </source>
</evidence>
<evidence type="ECO:0000313" key="2">
    <source>
        <dbReference type="EMBL" id="CAB4255742.1"/>
    </source>
</evidence>
<feature type="region of interest" description="Disordered" evidence="1">
    <location>
        <begin position="125"/>
        <end position="149"/>
    </location>
</feature>
<dbReference type="Proteomes" id="UP000644660">
    <property type="component" value="Unassembled WGS sequence"/>
</dbReference>
<dbReference type="GeneID" id="64858800"/>
<keyword evidence="3" id="KW-1185">Reference proteome</keyword>
<reference evidence="2 3" key="1">
    <citation type="submission" date="2020-05" db="EMBL/GenBank/DDBJ databases">
        <authorList>
            <person name="Casaregola S."/>
            <person name="Devillers H."/>
            <person name="Grondin C."/>
        </authorList>
    </citation>
    <scope>NUCLEOTIDE SEQUENCE [LARGE SCALE GENOMIC DNA]</scope>
    <source>
        <strain evidence="2 3">CLIB 1767</strain>
    </source>
</reference>
<name>A0A8H2ZL28_9SACH</name>
<proteinExistence type="predicted"/>
<accession>A0A8H2ZL28</accession>
<dbReference type="RefSeq" id="XP_041407586.1">
    <property type="nucleotide sequence ID" value="XM_041551652.1"/>
</dbReference>
<gene>
    <name evidence="2" type="ORF">KABA2_07S03432</name>
</gene>
<dbReference type="EMBL" id="CAEFZW010000007">
    <property type="protein sequence ID" value="CAB4255742.1"/>
    <property type="molecule type" value="Genomic_DNA"/>
</dbReference>
<organism evidence="2 3">
    <name type="scientific">Maudiozyma barnettii</name>
    <dbReference type="NCBI Taxonomy" id="61262"/>
    <lineage>
        <taxon>Eukaryota</taxon>
        <taxon>Fungi</taxon>
        <taxon>Dikarya</taxon>
        <taxon>Ascomycota</taxon>
        <taxon>Saccharomycotina</taxon>
        <taxon>Saccharomycetes</taxon>
        <taxon>Saccharomycetales</taxon>
        <taxon>Saccharomycetaceae</taxon>
        <taxon>Maudiozyma</taxon>
    </lineage>
</organism>
<sequence length="195" mass="22241">MMKREPTRLTLTDNEIADMIANLETRKFEEQMKASKLLEQRRSNMQPLEIDSSNIFGIRSMDNFNDDISQGNKEYPKSIHLNNEKIIQHTRNIPNHITADTTSYNNGQFASEVDRLDIDQNLVQSHGSETDNNGTNRSSLTTYPSYSQQSGTATNYIRNISASSNVSDSRLDESEDIFDDTNSPNQPNPFYMPDH</sequence>
<evidence type="ECO:0000313" key="3">
    <source>
        <dbReference type="Proteomes" id="UP000644660"/>
    </source>
</evidence>